<feature type="transmembrane region" description="Helical" evidence="8">
    <location>
        <begin position="32"/>
        <end position="52"/>
    </location>
</feature>
<name>T1G8D8_HELRO</name>
<dbReference type="GO" id="GO:0006506">
    <property type="term" value="P:GPI anchor biosynthetic process"/>
    <property type="evidence" value="ECO:0000318"/>
    <property type="project" value="GO_Central"/>
</dbReference>
<dbReference type="EMBL" id="KB095946">
    <property type="protein sequence ID" value="ESO09633.1"/>
    <property type="molecule type" value="Genomic_DNA"/>
</dbReference>
<feature type="transmembrane region" description="Helical" evidence="8">
    <location>
        <begin position="193"/>
        <end position="210"/>
    </location>
</feature>
<dbReference type="OMA" id="MRHNARC"/>
<dbReference type="EMBL" id="AMQM01009101">
    <property type="status" value="NOT_ANNOTATED_CDS"/>
    <property type="molecule type" value="Genomic_DNA"/>
</dbReference>
<feature type="transmembrane region" description="Helical" evidence="8">
    <location>
        <begin position="82"/>
        <end position="104"/>
    </location>
</feature>
<evidence type="ECO:0000256" key="6">
    <source>
        <dbReference type="ARBA" id="ARBA00023034"/>
    </source>
</evidence>
<evidence type="ECO:0000256" key="8">
    <source>
        <dbReference type="SAM" id="Phobius"/>
    </source>
</evidence>
<keyword evidence="3" id="KW-0337">GPI-anchor biosynthesis</keyword>
<evidence type="ECO:0000256" key="4">
    <source>
        <dbReference type="ARBA" id="ARBA00022692"/>
    </source>
</evidence>
<keyword evidence="5 8" id="KW-1133">Transmembrane helix</keyword>
<evidence type="ECO:0000256" key="3">
    <source>
        <dbReference type="ARBA" id="ARBA00022502"/>
    </source>
</evidence>
<reference evidence="11" key="3">
    <citation type="submission" date="2015-06" db="UniProtKB">
        <authorList>
            <consortium name="EnsemblMetazoa"/>
        </authorList>
    </citation>
    <scope>IDENTIFICATION</scope>
</reference>
<dbReference type="GO" id="GO:0000139">
    <property type="term" value="C:Golgi membrane"/>
    <property type="evidence" value="ECO:0007669"/>
    <property type="project" value="UniProtKB-SubCell"/>
</dbReference>
<dbReference type="InParanoid" id="T1G8D8"/>
<dbReference type="eggNOG" id="KOG3979">
    <property type="taxonomic scope" value="Eukaryota"/>
</dbReference>
<reference evidence="10 12" key="2">
    <citation type="journal article" date="2013" name="Nature">
        <title>Insights into bilaterian evolution from three spiralian genomes.</title>
        <authorList>
            <person name="Simakov O."/>
            <person name="Marletaz F."/>
            <person name="Cho S.J."/>
            <person name="Edsinger-Gonzales E."/>
            <person name="Havlak P."/>
            <person name="Hellsten U."/>
            <person name="Kuo D.H."/>
            <person name="Larsson T."/>
            <person name="Lv J."/>
            <person name="Arendt D."/>
            <person name="Savage R."/>
            <person name="Osoegawa K."/>
            <person name="de Jong P."/>
            <person name="Grimwood J."/>
            <person name="Chapman J.A."/>
            <person name="Shapiro H."/>
            <person name="Aerts A."/>
            <person name="Otillar R.P."/>
            <person name="Terry A.Y."/>
            <person name="Boore J.L."/>
            <person name="Grigoriev I.V."/>
            <person name="Lindberg D.R."/>
            <person name="Seaver E.C."/>
            <person name="Weisblat D.A."/>
            <person name="Putnam N.H."/>
            <person name="Rokhsar D.S."/>
        </authorList>
    </citation>
    <scope>NUCLEOTIDE SEQUENCE</scope>
</reference>
<evidence type="ECO:0000313" key="12">
    <source>
        <dbReference type="Proteomes" id="UP000015101"/>
    </source>
</evidence>
<dbReference type="HOGENOM" id="CLU_061191_1_0_1"/>
<evidence type="ECO:0000256" key="7">
    <source>
        <dbReference type="ARBA" id="ARBA00023136"/>
    </source>
</evidence>
<dbReference type="InterPro" id="IPR039545">
    <property type="entry name" value="PGAP2"/>
</dbReference>
<keyword evidence="7 8" id="KW-0472">Membrane</keyword>
<dbReference type="GO" id="GO:0005789">
    <property type="term" value="C:endoplasmic reticulum membrane"/>
    <property type="evidence" value="ECO:0000318"/>
    <property type="project" value="GO_Central"/>
</dbReference>
<dbReference type="EnsemblMetazoa" id="HelroT92277">
    <property type="protein sequence ID" value="HelroP92277"/>
    <property type="gene ID" value="HelroG92277"/>
</dbReference>
<comment type="similarity">
    <text evidence="2">Belongs to the PGAP2 family.</text>
</comment>
<dbReference type="STRING" id="6412.T1G8D8"/>
<evidence type="ECO:0000313" key="10">
    <source>
        <dbReference type="EMBL" id="ESO09633.1"/>
    </source>
</evidence>
<accession>T1G8D8</accession>
<reference evidence="12" key="1">
    <citation type="submission" date="2012-12" db="EMBL/GenBank/DDBJ databases">
        <authorList>
            <person name="Hellsten U."/>
            <person name="Grimwood J."/>
            <person name="Chapman J.A."/>
            <person name="Shapiro H."/>
            <person name="Aerts A."/>
            <person name="Otillar R.P."/>
            <person name="Terry A.Y."/>
            <person name="Boore J.L."/>
            <person name="Simakov O."/>
            <person name="Marletaz F."/>
            <person name="Cho S.-J."/>
            <person name="Edsinger-Gonzales E."/>
            <person name="Havlak P."/>
            <person name="Kuo D.-H."/>
            <person name="Larsson T."/>
            <person name="Lv J."/>
            <person name="Arendt D."/>
            <person name="Savage R."/>
            <person name="Osoegawa K."/>
            <person name="de Jong P."/>
            <person name="Lindberg D.R."/>
            <person name="Seaver E.C."/>
            <person name="Weisblat D.A."/>
            <person name="Putnam N.H."/>
            <person name="Grigoriev I.V."/>
            <person name="Rokhsar D.S."/>
        </authorList>
    </citation>
    <scope>NUCLEOTIDE SEQUENCE</scope>
</reference>
<keyword evidence="4 8" id="KW-0812">Transmembrane</keyword>
<dbReference type="FunCoup" id="T1G8D8">
    <property type="interactions" value="509"/>
</dbReference>
<dbReference type="KEGG" id="hro:HELRODRAFT_92277"/>
<dbReference type="InterPro" id="IPR019402">
    <property type="entry name" value="CWH43_N"/>
</dbReference>
<gene>
    <name evidence="11" type="primary">20217335</name>
    <name evidence="10" type="ORF">HELRODRAFT_92277</name>
</gene>
<feature type="domain" description="CWH43-like N-terminal" evidence="9">
    <location>
        <begin position="32"/>
        <end position="248"/>
    </location>
</feature>
<keyword evidence="6" id="KW-0333">Golgi apparatus</keyword>
<dbReference type="Proteomes" id="UP000015101">
    <property type="component" value="Unassembled WGS sequence"/>
</dbReference>
<feature type="transmembrane region" description="Helical" evidence="8">
    <location>
        <begin position="116"/>
        <end position="142"/>
    </location>
</feature>
<dbReference type="PANTHER" id="PTHR12892">
    <property type="entry name" value="FGF RECEPTOR ACTIVATING PROTEIN 1"/>
    <property type="match status" value="1"/>
</dbReference>
<evidence type="ECO:0000256" key="5">
    <source>
        <dbReference type="ARBA" id="ARBA00022989"/>
    </source>
</evidence>
<evidence type="ECO:0000259" key="9">
    <source>
        <dbReference type="Pfam" id="PF10277"/>
    </source>
</evidence>
<dbReference type="CTD" id="20217335"/>
<comment type="subcellular location">
    <subcellularLocation>
        <location evidence="1">Golgi apparatus membrane</location>
        <topology evidence="1">Multi-pass membrane protein</topology>
    </subcellularLocation>
</comment>
<dbReference type="RefSeq" id="XP_009012257.1">
    <property type="nucleotide sequence ID" value="XM_009014009.1"/>
</dbReference>
<dbReference type="GeneID" id="20217335"/>
<dbReference type="PANTHER" id="PTHR12892:SF11">
    <property type="entry name" value="POST-GPI ATTACHMENT TO PROTEINS FACTOR 2"/>
    <property type="match status" value="1"/>
</dbReference>
<evidence type="ECO:0000256" key="2">
    <source>
        <dbReference type="ARBA" id="ARBA00007414"/>
    </source>
</evidence>
<sequence length="266" mass="30616">MKPEIREKQVVVRPEFYETSLVYKFTDIIKGVYVLPITAFFSCILLSLYFNFEATTNTHCNVENYLPSVSAAIGTFPLQKFLWQYLIALHTPPRLFVAFLYRSYFKTFNSLSSGSVFLNLAVDVITVTDLIENLSLLLLTIVSSRENYYYHEKAFLTFLFTSQVHMLLKIFLIRKLKNDPQYSDTKSLRIKTMLWLINITAVILSAYFFVRHNNHCETGVYTLFALCEYTIVLTNIAYHGTGFLEFSNTAMTLEIGALSKAKSKPS</sequence>
<organism evidence="11 12">
    <name type="scientific">Helobdella robusta</name>
    <name type="common">Californian leech</name>
    <dbReference type="NCBI Taxonomy" id="6412"/>
    <lineage>
        <taxon>Eukaryota</taxon>
        <taxon>Metazoa</taxon>
        <taxon>Spiralia</taxon>
        <taxon>Lophotrochozoa</taxon>
        <taxon>Annelida</taxon>
        <taxon>Clitellata</taxon>
        <taxon>Hirudinea</taxon>
        <taxon>Rhynchobdellida</taxon>
        <taxon>Glossiphoniidae</taxon>
        <taxon>Helobdella</taxon>
    </lineage>
</organism>
<keyword evidence="12" id="KW-1185">Reference proteome</keyword>
<evidence type="ECO:0000313" key="11">
    <source>
        <dbReference type="EnsemblMetazoa" id="HelroP92277"/>
    </source>
</evidence>
<dbReference type="AlphaFoldDB" id="T1G8D8"/>
<proteinExistence type="inferred from homology"/>
<feature type="transmembrane region" description="Helical" evidence="8">
    <location>
        <begin position="154"/>
        <end position="172"/>
    </location>
</feature>
<evidence type="ECO:0000256" key="1">
    <source>
        <dbReference type="ARBA" id="ARBA00004653"/>
    </source>
</evidence>
<protein>
    <recommendedName>
        <fullName evidence="9">CWH43-like N-terminal domain-containing protein</fullName>
    </recommendedName>
</protein>
<dbReference type="OrthoDB" id="68581at2759"/>
<dbReference type="Pfam" id="PF10277">
    <property type="entry name" value="Frag1"/>
    <property type="match status" value="1"/>
</dbReference>